<proteinExistence type="predicted"/>
<name>A0A417YMK0_9BACI</name>
<protein>
    <submittedName>
        <fullName evidence="1">Uncharacterized protein</fullName>
    </submittedName>
</protein>
<dbReference type="EMBL" id="QWEH01000002">
    <property type="protein sequence ID" value="RHW34488.1"/>
    <property type="molecule type" value="Genomic_DNA"/>
</dbReference>
<dbReference type="AlphaFoldDB" id="A0A417YMK0"/>
<evidence type="ECO:0000313" key="1">
    <source>
        <dbReference type="EMBL" id="RHW34488.1"/>
    </source>
</evidence>
<keyword evidence="2" id="KW-1185">Reference proteome</keyword>
<comment type="caution">
    <text evidence="1">The sequence shown here is derived from an EMBL/GenBank/DDBJ whole genome shotgun (WGS) entry which is preliminary data.</text>
</comment>
<evidence type="ECO:0000313" key="2">
    <source>
        <dbReference type="Proteomes" id="UP000285456"/>
    </source>
</evidence>
<accession>A0A417YMK0</accession>
<reference evidence="1 2" key="1">
    <citation type="journal article" date="2007" name="Int. J. Syst. Evol. Microbiol.">
        <title>Oceanobacillus profundus sp. nov., isolated from a deep-sea sediment core.</title>
        <authorList>
            <person name="Kim Y.G."/>
            <person name="Choi D.H."/>
            <person name="Hyun S."/>
            <person name="Cho B.C."/>
        </authorList>
    </citation>
    <scope>NUCLEOTIDE SEQUENCE [LARGE SCALE GENOMIC DNA]</scope>
    <source>
        <strain evidence="1 2">DSM 18246</strain>
    </source>
</reference>
<sequence length="76" mass="8990">MYISSLVKKLLNYENGTLLEVTWKDRTSYYYTLETFYDSDNGLEMEVPEYREYHAALLRLHESKDNNGFPKTTLGI</sequence>
<organism evidence="1 2">
    <name type="scientific">Oceanobacillus profundus</name>
    <dbReference type="NCBI Taxonomy" id="372463"/>
    <lineage>
        <taxon>Bacteria</taxon>
        <taxon>Bacillati</taxon>
        <taxon>Bacillota</taxon>
        <taxon>Bacilli</taxon>
        <taxon>Bacillales</taxon>
        <taxon>Bacillaceae</taxon>
        <taxon>Oceanobacillus</taxon>
    </lineage>
</organism>
<gene>
    <name evidence="1" type="ORF">D1B32_04820</name>
</gene>
<dbReference type="Proteomes" id="UP000285456">
    <property type="component" value="Unassembled WGS sequence"/>
</dbReference>